<dbReference type="EMBL" id="CAUJNA010001125">
    <property type="protein sequence ID" value="CAJ1384577.1"/>
    <property type="molecule type" value="Genomic_DNA"/>
</dbReference>
<name>A0AA36IC35_9DINO</name>
<comment type="caution">
    <text evidence="2">The sequence shown here is derived from an EMBL/GenBank/DDBJ whole genome shotgun (WGS) entry which is preliminary data.</text>
</comment>
<feature type="transmembrane region" description="Helical" evidence="1">
    <location>
        <begin position="306"/>
        <end position="325"/>
    </location>
</feature>
<accession>A0AA36IC35</accession>
<protein>
    <recommendedName>
        <fullName evidence="4">Transmembrane protein</fullName>
    </recommendedName>
</protein>
<reference evidence="2" key="1">
    <citation type="submission" date="2023-08" db="EMBL/GenBank/DDBJ databases">
        <authorList>
            <person name="Chen Y."/>
            <person name="Shah S."/>
            <person name="Dougan E. K."/>
            <person name="Thang M."/>
            <person name="Chan C."/>
        </authorList>
    </citation>
    <scope>NUCLEOTIDE SEQUENCE</scope>
</reference>
<proteinExistence type="predicted"/>
<gene>
    <name evidence="2" type="ORF">EVOR1521_LOCUS11417</name>
</gene>
<keyword evidence="1" id="KW-0472">Membrane</keyword>
<feature type="transmembrane region" description="Helical" evidence="1">
    <location>
        <begin position="502"/>
        <end position="520"/>
    </location>
</feature>
<keyword evidence="1" id="KW-1133">Transmembrane helix</keyword>
<evidence type="ECO:0000313" key="2">
    <source>
        <dbReference type="EMBL" id="CAJ1384577.1"/>
    </source>
</evidence>
<dbReference type="Proteomes" id="UP001178507">
    <property type="component" value="Unassembled WGS sequence"/>
</dbReference>
<evidence type="ECO:0000313" key="3">
    <source>
        <dbReference type="Proteomes" id="UP001178507"/>
    </source>
</evidence>
<feature type="transmembrane region" description="Helical" evidence="1">
    <location>
        <begin position="471"/>
        <end position="490"/>
    </location>
</feature>
<feature type="transmembrane region" description="Helical" evidence="1">
    <location>
        <begin position="223"/>
        <end position="244"/>
    </location>
</feature>
<feature type="transmembrane region" description="Helical" evidence="1">
    <location>
        <begin position="437"/>
        <end position="459"/>
    </location>
</feature>
<keyword evidence="3" id="KW-1185">Reference proteome</keyword>
<organism evidence="2 3">
    <name type="scientific">Effrenium voratum</name>
    <dbReference type="NCBI Taxonomy" id="2562239"/>
    <lineage>
        <taxon>Eukaryota</taxon>
        <taxon>Sar</taxon>
        <taxon>Alveolata</taxon>
        <taxon>Dinophyceae</taxon>
        <taxon>Suessiales</taxon>
        <taxon>Symbiodiniaceae</taxon>
        <taxon>Effrenium</taxon>
    </lineage>
</organism>
<evidence type="ECO:0008006" key="4">
    <source>
        <dbReference type="Google" id="ProtNLM"/>
    </source>
</evidence>
<feature type="transmembrane region" description="Helical" evidence="1">
    <location>
        <begin position="250"/>
        <end position="267"/>
    </location>
</feature>
<dbReference type="AlphaFoldDB" id="A0AA36IC35"/>
<sequence>MSHWTDTFTHPSRRQLERRSTRALLFPTLRARYLHDSVSPDKWCVTRSDLKFLRWDVQQFISAEQIDSDGSEPDASSEYGPSIYAVTEQYIKPVTALAGKMSWALMMNPEGLEADLFISHAWQEGVFEFISKVLDSWPARAHNAWCCMLANPQHLDIASLLHSPSHSPFALALRASKYVLVVPNRHASIYTRLWCGYEAYLAAESGKIILTAKPSIWSTVWRALCQLVLAGLLGLALGALLRYLLWGSNMNLFIFATLCLSALGSANTAGRWRVAADHIGFALATALNLVWRSEEHSKRLRPTSKVWSEVMTFFPLLVMIFFLLAELDRIMWEARTVECQQLRHGFEGICRASCKEPEDEQRIRAEIGDKVAEVDQAIEVLISAGMSTPALRHVERLGINIDHAGCMELAMPVMFLGPQLLLAIWQDLFNGARRGRWFLVVCQTVSIIARLALLALLCRSGADERCFMLRVMTKLVVLVLVPAFASVCLGAEGDRMMQRTTFLAFDAVFLLTLGFGLLGIRGTAKMPCLMQLLLARGRPLCHWSNEDGHHSLDSSE</sequence>
<evidence type="ECO:0000256" key="1">
    <source>
        <dbReference type="SAM" id="Phobius"/>
    </source>
</evidence>
<keyword evidence="1" id="KW-0812">Transmembrane</keyword>